<evidence type="ECO:0000313" key="3">
    <source>
        <dbReference type="WBParaSite" id="PSU_v2.g6034.t1"/>
    </source>
</evidence>
<evidence type="ECO:0000313" key="2">
    <source>
        <dbReference type="Proteomes" id="UP000887577"/>
    </source>
</evidence>
<accession>A0A914YZW4</accession>
<feature type="compositionally biased region" description="Low complexity" evidence="1">
    <location>
        <begin position="49"/>
        <end position="67"/>
    </location>
</feature>
<dbReference type="Proteomes" id="UP000887577">
    <property type="component" value="Unplaced"/>
</dbReference>
<proteinExistence type="predicted"/>
<dbReference type="WBParaSite" id="PSU_v2.g6034.t1">
    <property type="protein sequence ID" value="PSU_v2.g6034.t1"/>
    <property type="gene ID" value="PSU_v2.g6034"/>
</dbReference>
<feature type="compositionally biased region" description="Polar residues" evidence="1">
    <location>
        <begin position="68"/>
        <end position="77"/>
    </location>
</feature>
<sequence>MSAVYAIRHREHASITNGCGSVVAELDDDNWVPKRKSPRTGRTVVVECSSPEAVPSTSTAAATTPTSNGSQNSQFQPKKSRNGVIIEEKENDPEPKRYDKLPDLMKATLGHAMRKKGWRIMVVEWGFTFYCSPFSQRCRVLSVAVGDPQDGTATYFPCDLVKSVNDDGLMAIIDRFIIPVGYDLQPHLCILCLNLNDVDGKSYANPTVIRNLIWHMQGIFNHRLLVIVDGKEKDPIGLYVADILYGKDCDKNAPSRPPIRKNDSAIRSVIECYLKNPSPTKDYLRTLIRRIN</sequence>
<organism evidence="2 3">
    <name type="scientific">Panagrolaimus superbus</name>
    <dbReference type="NCBI Taxonomy" id="310955"/>
    <lineage>
        <taxon>Eukaryota</taxon>
        <taxon>Metazoa</taxon>
        <taxon>Ecdysozoa</taxon>
        <taxon>Nematoda</taxon>
        <taxon>Chromadorea</taxon>
        <taxon>Rhabditida</taxon>
        <taxon>Tylenchina</taxon>
        <taxon>Panagrolaimomorpha</taxon>
        <taxon>Panagrolaimoidea</taxon>
        <taxon>Panagrolaimidae</taxon>
        <taxon>Panagrolaimus</taxon>
    </lineage>
</organism>
<feature type="compositionally biased region" description="Basic and acidic residues" evidence="1">
    <location>
        <begin position="86"/>
        <end position="98"/>
    </location>
</feature>
<evidence type="ECO:0000256" key="1">
    <source>
        <dbReference type="SAM" id="MobiDB-lite"/>
    </source>
</evidence>
<feature type="region of interest" description="Disordered" evidence="1">
    <location>
        <begin position="49"/>
        <end position="98"/>
    </location>
</feature>
<keyword evidence="2" id="KW-1185">Reference proteome</keyword>
<protein>
    <submittedName>
        <fullName evidence="3">Uncharacterized protein</fullName>
    </submittedName>
</protein>
<name>A0A914YZW4_9BILA</name>
<dbReference type="AlphaFoldDB" id="A0A914YZW4"/>
<reference evidence="3" key="1">
    <citation type="submission" date="2022-11" db="UniProtKB">
        <authorList>
            <consortium name="WormBaseParasite"/>
        </authorList>
    </citation>
    <scope>IDENTIFICATION</scope>
</reference>